<gene>
    <name evidence="1" type="ORF">AN640_01035</name>
</gene>
<name>A0ACC8XI81_9FIRM</name>
<dbReference type="EMBL" id="LJHD01000090">
    <property type="protein sequence ID" value="ONI44865.1"/>
    <property type="molecule type" value="Genomic_DNA"/>
</dbReference>
<sequence>MKFKDFKYERPDFNQFKERVIALIQDMQDADTASDQIDIIKKIHKHHSSISTLNTISSIRHTINTKDEFYSKENGYWDEYSPLYSEIELMFQKALISSKFRVQLEAEFGILYFKLIENSLKVFSTEIIKECQEENKLVTEYTKLIASAEIEYKGKIYNLSGLGPFKESKDREERKESFNLYINFFKENKEKFEEIYDKLVRIRHEKAKKLGFNNYVEFGYVNMNRMDYNKEMVANFRKQVEEIIVPVARKLYEDQKERLGLDTLQYYDEVYEFTSGNAKPHGDAEFILNGGKKMYSELSPETKEFFNFMTENELLDLETKVGKQGGGYCTYIPEYKSPFIFSNFNGTSGDIDVLTHEAGHAFQVYSSRHIEVPELNFPTYESCEIHSMSMEFITWPWMELFFKEETDKYKYKHLASAMKFIPYGVTVDEFQHFVYENPQATKEERNRYWRELEHKYLPHKNYLDIEFLEEGCWWFRQGHIFSMPFYYIDYTLAQICALQFWKKMNYNREEGWQDYLAICKVGGTKSFLELVKLANLISPFENGCIASIINEIKKYLDKIDDKKL</sequence>
<comment type="caution">
    <text evidence="1">The sequence shown here is derived from an EMBL/GenBank/DDBJ whole genome shotgun (WGS) entry which is preliminary data.</text>
</comment>
<protein>
    <submittedName>
        <fullName evidence="1">Oligoendopeptidase F</fullName>
    </submittedName>
</protein>
<accession>A0ACC8XI81</accession>
<evidence type="ECO:0000313" key="2">
    <source>
        <dbReference type="Proteomes" id="UP000188637"/>
    </source>
</evidence>
<keyword evidence="2" id="KW-1185">Reference proteome</keyword>
<dbReference type="Proteomes" id="UP000188637">
    <property type="component" value="Unassembled WGS sequence"/>
</dbReference>
<organism evidence="1 2">
    <name type="scientific">Candidatus Epulonipiscium fishelsonii</name>
    <dbReference type="NCBI Taxonomy" id="77094"/>
    <lineage>
        <taxon>Bacteria</taxon>
        <taxon>Bacillati</taxon>
        <taxon>Bacillota</taxon>
        <taxon>Clostridia</taxon>
        <taxon>Lachnospirales</taxon>
        <taxon>Lachnospiraceae</taxon>
        <taxon>Candidatus Epulonipiscium</taxon>
    </lineage>
</organism>
<reference evidence="1" key="1">
    <citation type="submission" date="2016-08" db="EMBL/GenBank/DDBJ databases">
        <authorList>
            <person name="Ngugi D.K."/>
            <person name="Miyake S."/>
            <person name="Stingl U."/>
        </authorList>
    </citation>
    <scope>NUCLEOTIDE SEQUENCE</scope>
    <source>
        <strain evidence="1">SCG-D08WGA-EpuloA1</strain>
    </source>
</reference>
<proteinExistence type="predicted"/>
<evidence type="ECO:0000313" key="1">
    <source>
        <dbReference type="EMBL" id="ONI44865.1"/>
    </source>
</evidence>